<dbReference type="GO" id="GO:0016740">
    <property type="term" value="F:transferase activity"/>
    <property type="evidence" value="ECO:0007669"/>
    <property type="project" value="UniProtKB-KW"/>
</dbReference>
<name>A0A2M6XC17_9BACT</name>
<keyword evidence="2" id="KW-0808">Transferase</keyword>
<dbReference type="Gene3D" id="3.90.550.10">
    <property type="entry name" value="Spore Coat Polysaccharide Biosynthesis Protein SpsA, Chain A"/>
    <property type="match status" value="1"/>
</dbReference>
<protein>
    <submittedName>
        <fullName evidence="2">Glycosyl transferase family 2</fullName>
    </submittedName>
</protein>
<comment type="caution">
    <text evidence="2">The sequence shown here is derived from an EMBL/GenBank/DDBJ whole genome shotgun (WGS) entry which is preliminary data.</text>
</comment>
<feature type="domain" description="Glycosyltransferase 2-like" evidence="1">
    <location>
        <begin position="4"/>
        <end position="153"/>
    </location>
</feature>
<accession>A0A2M6XC17</accession>
<sequence length="296" mass="33873">MDLSVLIVNFNTKELLQRCLESINNSEKESYQFEVIVVDNASSDQSAEMIKKKFPNVNLISSKKNLGFAAGNNLGIKMAVGEYVLLLNPDTEIEINTFKIMIDYLKSNPKVGAATCRVELKNGKLDDACHRGFPTPWNAFCHFSGISQLFPNSCFLNGYHLGYQNLDKIHEIDSCAGAFLLVRKEIGDSINWLDEDYFWYGEDLDFCYRVKQKGWKIMYVPIIKILHWKGASSGIRQESKNISNASLETRKKAVMASTQAMRLFYQKHYLKKYPSIITGFVLFGINYLEKRRLTKI</sequence>
<dbReference type="EMBL" id="PEYO01000022">
    <property type="protein sequence ID" value="PIU03204.1"/>
    <property type="molecule type" value="Genomic_DNA"/>
</dbReference>
<evidence type="ECO:0000313" key="2">
    <source>
        <dbReference type="EMBL" id="PIU03204.1"/>
    </source>
</evidence>
<dbReference type="Pfam" id="PF00535">
    <property type="entry name" value="Glycos_transf_2"/>
    <property type="match status" value="1"/>
</dbReference>
<dbReference type="InterPro" id="IPR001173">
    <property type="entry name" value="Glyco_trans_2-like"/>
</dbReference>
<dbReference type="Proteomes" id="UP000228996">
    <property type="component" value="Unassembled WGS sequence"/>
</dbReference>
<reference evidence="3" key="1">
    <citation type="submission" date="2017-09" db="EMBL/GenBank/DDBJ databases">
        <title>Depth-based differentiation of microbial function through sediment-hosted aquifers and enrichment of novel symbionts in the deep terrestrial subsurface.</title>
        <authorList>
            <person name="Probst A.J."/>
            <person name="Ladd B."/>
            <person name="Jarett J.K."/>
            <person name="Geller-Mcgrath D.E."/>
            <person name="Sieber C.M.K."/>
            <person name="Emerson J.B."/>
            <person name="Anantharaman K."/>
            <person name="Thomas B.C."/>
            <person name="Malmstrom R."/>
            <person name="Stieglmeier M."/>
            <person name="Klingl A."/>
            <person name="Woyke T."/>
            <person name="Ryan C.M."/>
            <person name="Banfield J.F."/>
        </authorList>
    </citation>
    <scope>NUCLEOTIDE SEQUENCE [LARGE SCALE GENOMIC DNA]</scope>
</reference>
<gene>
    <name evidence="2" type="ORF">COT44_04720</name>
</gene>
<evidence type="ECO:0000313" key="3">
    <source>
        <dbReference type="Proteomes" id="UP000228996"/>
    </source>
</evidence>
<dbReference type="SUPFAM" id="SSF53448">
    <property type="entry name" value="Nucleotide-diphospho-sugar transferases"/>
    <property type="match status" value="1"/>
</dbReference>
<dbReference type="AlphaFoldDB" id="A0A2M6XC17"/>
<dbReference type="InterPro" id="IPR029044">
    <property type="entry name" value="Nucleotide-diphossugar_trans"/>
</dbReference>
<dbReference type="PANTHER" id="PTHR43179:SF7">
    <property type="entry name" value="RHAMNOSYLTRANSFERASE WBBL"/>
    <property type="match status" value="1"/>
</dbReference>
<organism evidence="2 3">
    <name type="scientific">Candidatus Shapirobacteria bacterium CG08_land_8_20_14_0_20_39_18</name>
    <dbReference type="NCBI Taxonomy" id="1974883"/>
    <lineage>
        <taxon>Bacteria</taxon>
        <taxon>Candidatus Shapironibacteriota</taxon>
    </lineage>
</organism>
<dbReference type="CDD" id="cd04186">
    <property type="entry name" value="GT_2_like_c"/>
    <property type="match status" value="1"/>
</dbReference>
<dbReference type="PANTHER" id="PTHR43179">
    <property type="entry name" value="RHAMNOSYLTRANSFERASE WBBL"/>
    <property type="match status" value="1"/>
</dbReference>
<evidence type="ECO:0000259" key="1">
    <source>
        <dbReference type="Pfam" id="PF00535"/>
    </source>
</evidence>
<proteinExistence type="predicted"/>